<evidence type="ECO:0000256" key="1">
    <source>
        <dbReference type="SAM" id="SignalP"/>
    </source>
</evidence>
<comment type="caution">
    <text evidence="3">The sequence shown here is derived from an EMBL/GenBank/DDBJ whole genome shotgun (WGS) entry which is preliminary data.</text>
</comment>
<name>A0AA38LRJ2_9TREE</name>
<dbReference type="Pfam" id="PF26113">
    <property type="entry name" value="GH16_XgeA"/>
    <property type="match status" value="1"/>
</dbReference>
<protein>
    <submittedName>
        <fullName evidence="3">Concanavalin A-like lectin/glucanase domain-containing protein</fullName>
    </submittedName>
</protein>
<dbReference type="GO" id="GO:0009251">
    <property type="term" value="P:glucan catabolic process"/>
    <property type="evidence" value="ECO:0007669"/>
    <property type="project" value="TreeGrafter"/>
</dbReference>
<feature type="domain" description="GH16" evidence="2">
    <location>
        <begin position="5"/>
        <end position="341"/>
    </location>
</feature>
<dbReference type="SUPFAM" id="SSF49899">
    <property type="entry name" value="Concanavalin A-like lectins/glucanases"/>
    <property type="match status" value="1"/>
</dbReference>
<dbReference type="CDD" id="cd02181">
    <property type="entry name" value="GH16_fungal_Lam16A_glucanase"/>
    <property type="match status" value="1"/>
</dbReference>
<dbReference type="Proteomes" id="UP001164286">
    <property type="component" value="Unassembled WGS sequence"/>
</dbReference>
<evidence type="ECO:0000313" key="3">
    <source>
        <dbReference type="EMBL" id="KAI9633120.1"/>
    </source>
</evidence>
<dbReference type="Gene3D" id="2.60.120.200">
    <property type="match status" value="1"/>
</dbReference>
<feature type="chain" id="PRO_5041403749" evidence="1">
    <location>
        <begin position="20"/>
        <end position="403"/>
    </location>
</feature>
<evidence type="ECO:0000313" key="4">
    <source>
        <dbReference type="Proteomes" id="UP001164286"/>
    </source>
</evidence>
<dbReference type="PANTHER" id="PTHR10963:SF24">
    <property type="entry name" value="GLYCOSIDASE C21B10.07-RELATED"/>
    <property type="match status" value="1"/>
</dbReference>
<dbReference type="AlphaFoldDB" id="A0AA38LRJ2"/>
<dbReference type="GO" id="GO:0004553">
    <property type="term" value="F:hydrolase activity, hydrolyzing O-glycosyl compounds"/>
    <property type="evidence" value="ECO:0007669"/>
    <property type="project" value="InterPro"/>
</dbReference>
<dbReference type="InterPro" id="IPR050546">
    <property type="entry name" value="Glycosyl_Hydrlase_16"/>
</dbReference>
<reference evidence="3" key="1">
    <citation type="journal article" date="2022" name="G3 (Bethesda)">
        <title>High quality genome of the basidiomycete yeast Dioszegia hungarica PDD-24b-2 isolated from cloud water.</title>
        <authorList>
            <person name="Jarrige D."/>
            <person name="Haridas S."/>
            <person name="Bleykasten-Grosshans C."/>
            <person name="Joly M."/>
            <person name="Nadalig T."/>
            <person name="Sancelme M."/>
            <person name="Vuilleumier S."/>
            <person name="Grigoriev I.V."/>
            <person name="Amato P."/>
            <person name="Bringel F."/>
        </authorList>
    </citation>
    <scope>NUCLEOTIDE SEQUENCE</scope>
    <source>
        <strain evidence="3">PDD-24b-2</strain>
    </source>
</reference>
<keyword evidence="4" id="KW-1185">Reference proteome</keyword>
<keyword evidence="1" id="KW-0732">Signal</keyword>
<sequence>MTPLRDWTHLFLVFLCVLGAPSSPNLNDAAPSMAPGTLVERQAGSAYKLQIEYSGKTFFDGWDFFDEPDPSNGLVNYVSSSTAFARGLAFWTADGTPGIQADHWTTLPIGTTRDSIRLTTRQLFSGGVFMIDVRLMPWGCGVWPAFWTLGYHGTWPLAGEIDIIEGIQAMNRNQMTIHTKPGCVVDQTPGRFSGQLLNPICDRASGGTGCSIVSTSPISFGEQFNAQGGGVFAMQWDGDGIKMWNWIRKDIPADVTRGAPVPAGWGQPVAAWGAATCNPFEYFKPQTLILNLNLCGDWAGGLYNQFPYCPGTCAEHIANPENLKNAIWLVNSIRVYQPQGQPPIPEQAPTNANLTGSPGPVNIVRPVADNSGAMNRVTTLASWVPAQVILGLSGLSVIGLAIV</sequence>
<organism evidence="3 4">
    <name type="scientific">Dioszegia hungarica</name>
    <dbReference type="NCBI Taxonomy" id="4972"/>
    <lineage>
        <taxon>Eukaryota</taxon>
        <taxon>Fungi</taxon>
        <taxon>Dikarya</taxon>
        <taxon>Basidiomycota</taxon>
        <taxon>Agaricomycotina</taxon>
        <taxon>Tremellomycetes</taxon>
        <taxon>Tremellales</taxon>
        <taxon>Bulleribasidiaceae</taxon>
        <taxon>Dioszegia</taxon>
    </lineage>
</organism>
<dbReference type="GeneID" id="77729642"/>
<evidence type="ECO:0000259" key="2">
    <source>
        <dbReference type="PROSITE" id="PS51762"/>
    </source>
</evidence>
<dbReference type="PROSITE" id="PS51762">
    <property type="entry name" value="GH16_2"/>
    <property type="match status" value="1"/>
</dbReference>
<dbReference type="PANTHER" id="PTHR10963">
    <property type="entry name" value="GLYCOSYL HYDROLASE-RELATED"/>
    <property type="match status" value="1"/>
</dbReference>
<feature type="signal peptide" evidence="1">
    <location>
        <begin position="1"/>
        <end position="19"/>
    </location>
</feature>
<proteinExistence type="predicted"/>
<dbReference type="EMBL" id="JAKWFO010000011">
    <property type="protein sequence ID" value="KAI9633120.1"/>
    <property type="molecule type" value="Genomic_DNA"/>
</dbReference>
<accession>A0AA38LRJ2</accession>
<dbReference type="RefSeq" id="XP_052942897.1">
    <property type="nucleotide sequence ID" value="XM_053090437.1"/>
</dbReference>
<gene>
    <name evidence="3" type="ORF">MKK02DRAFT_39097</name>
</gene>
<dbReference type="InterPro" id="IPR000757">
    <property type="entry name" value="Beta-glucanase-like"/>
</dbReference>
<dbReference type="InterPro" id="IPR013320">
    <property type="entry name" value="ConA-like_dom_sf"/>
</dbReference>